<gene>
    <name evidence="1" type="ORF">SAMN05216474_0117</name>
</gene>
<dbReference type="Gene3D" id="2.20.110.10">
    <property type="entry name" value="Histone H3 K4-specific methyltransferase SET7/9 N-terminal domain"/>
    <property type="match status" value="1"/>
</dbReference>
<sequence>MKKIIVFLFFLSQVFIGFNQTLTLKDLQYVCSQSDWTKVNNYLTDKGWEYYESEKGSSDRYNTITWTFNRGYGGKASGWFHLYTFDGLSNKVLYSVFNQTSYNKVHNQINSLGYKLNESVIEDNEIISTYKNSRYFLELTTEKRESSSSYYDDGGVTAYNFELILKSGVYDPDNGKKYEYYWDGKTLKLEYVMKDGELHGPFKSYNYNGTLKKTGVFKNGEQHGFFVEYRGDGSKESEYNVKDGVLNGSIKSYYENSKLEKEGFMLNGKEHGNFKEYTEEGVLELVYNKKNGEFDGSFKVYYENGQLKRIGAFANGVESGEFKEYNEEGKLEYHYFKKNGVNEGKFYEYEDGKLILESNYKNDQLHGEYVNYFYNDEGEIGYKLTGDYLYDKKNGLWKGEIKEGEEFRLLESKTYYQGELNGPCMIPSNDTLVFCSYDMGSLQGDYMMYFDLSASLFNTVIRTDSSKLVLLKKGKYQLGKKHGMWSYYFNSGSLMEKGPYNKGKKHGNWSYYHHGMSIPVENGELMNLPGQLRLKEQYNNGLLNGVVERFSYMKKIPCQGGGDCYEIEDAYLKEHYLNGTLHGDVIYKDSVGTVIEKGEYYYGKKQGVWLESALLNKEYGYVFSEGEYQSDLKTGNWVTYGKDKVVLMEINYVKDEFDGVTRLNNLNGDNLQELEFENDNLVSIKVYDELSGLMTHSYKINNFSNKTVIQTIYRDGLKVSQQEYRFTGDGNPFEFHKDFVNGLNNIGKYYIQEIGLYVLYDTKERLTVKGELSLGTKIGDWYYYDYEQDIYVIKTYKYNKVTLEKYFYINSSEAFTGDYFIKESKEADLIKVKVKNGLREGNTKFYDKEGKVIKKDKYKTGLKIS</sequence>
<proteinExistence type="predicted"/>
<name>A0A1I6XE95_9FLAO</name>
<dbReference type="EMBL" id="FPAS01000001">
    <property type="protein sequence ID" value="SFT36322.1"/>
    <property type="molecule type" value="Genomic_DNA"/>
</dbReference>
<dbReference type="InterPro" id="IPR011652">
    <property type="entry name" value="MORN_2"/>
</dbReference>
<accession>A0A1I6XE95</accession>
<dbReference type="AlphaFoldDB" id="A0A1I6XE95"/>
<dbReference type="PANTHER" id="PTHR33706:SF1">
    <property type="entry name" value="TPR REPEAT PROTEIN"/>
    <property type="match status" value="1"/>
</dbReference>
<dbReference type="Pfam" id="PF07661">
    <property type="entry name" value="MORN_2"/>
    <property type="match status" value="5"/>
</dbReference>
<dbReference type="STRING" id="477690.SAMN05216474_0117"/>
<dbReference type="OrthoDB" id="671157at2"/>
<dbReference type="SUPFAM" id="SSF82185">
    <property type="entry name" value="Histone H3 K4-specific methyltransferase SET7/9 N-terminal domain"/>
    <property type="match status" value="4"/>
</dbReference>
<evidence type="ECO:0000313" key="1">
    <source>
        <dbReference type="EMBL" id="SFT36322.1"/>
    </source>
</evidence>
<dbReference type="Gene3D" id="3.90.930.1">
    <property type="match status" value="2"/>
</dbReference>
<evidence type="ECO:0000313" key="2">
    <source>
        <dbReference type="Proteomes" id="UP000236454"/>
    </source>
</evidence>
<dbReference type="PANTHER" id="PTHR33706">
    <property type="entry name" value="MORN VARIANT REPEAT PROTEIN"/>
    <property type="match status" value="1"/>
</dbReference>
<protein>
    <submittedName>
        <fullName evidence="1">Antitoxin component YwqK of the YwqJK toxin-antitoxin module</fullName>
    </submittedName>
</protein>
<organism evidence="1 2">
    <name type="scientific">Lishizhenia tianjinensis</name>
    <dbReference type="NCBI Taxonomy" id="477690"/>
    <lineage>
        <taxon>Bacteria</taxon>
        <taxon>Pseudomonadati</taxon>
        <taxon>Bacteroidota</taxon>
        <taxon>Flavobacteriia</taxon>
        <taxon>Flavobacteriales</taxon>
        <taxon>Crocinitomicaceae</taxon>
        <taxon>Lishizhenia</taxon>
    </lineage>
</organism>
<reference evidence="1 2" key="1">
    <citation type="submission" date="2016-10" db="EMBL/GenBank/DDBJ databases">
        <authorList>
            <person name="de Groot N.N."/>
        </authorList>
    </citation>
    <scope>NUCLEOTIDE SEQUENCE [LARGE SCALE GENOMIC DNA]</scope>
    <source>
        <strain evidence="1 2">CGMCC 1.7005</strain>
    </source>
</reference>
<dbReference type="RefSeq" id="WP_139230188.1">
    <property type="nucleotide sequence ID" value="NZ_FPAS01000001.1"/>
</dbReference>
<dbReference type="Proteomes" id="UP000236454">
    <property type="component" value="Unassembled WGS sequence"/>
</dbReference>
<keyword evidence="2" id="KW-1185">Reference proteome</keyword>